<sequence length="53" mass="5872">MHKPASSLVVPLTGRKTNLAPPPRLIDYFPVVPTHPSPAHSTYYNPISTINNY</sequence>
<proteinExistence type="predicted"/>
<accession>A0A0C9SWS2</accession>
<keyword evidence="2" id="KW-1185">Reference proteome</keyword>
<gene>
    <name evidence="1" type="ORF">PLICRDRAFT_46649</name>
</gene>
<dbReference type="AlphaFoldDB" id="A0A0C9SWS2"/>
<evidence type="ECO:0000313" key="2">
    <source>
        <dbReference type="Proteomes" id="UP000053263"/>
    </source>
</evidence>
<dbReference type="HOGENOM" id="CLU_3069720_0_0_1"/>
<evidence type="ECO:0000313" key="1">
    <source>
        <dbReference type="EMBL" id="KII83890.1"/>
    </source>
</evidence>
<name>A0A0C9SWS2_PLICR</name>
<dbReference type="EMBL" id="KN832573">
    <property type="protein sequence ID" value="KII83890.1"/>
    <property type="molecule type" value="Genomic_DNA"/>
</dbReference>
<organism evidence="1 2">
    <name type="scientific">Plicaturopsis crispa FD-325 SS-3</name>
    <dbReference type="NCBI Taxonomy" id="944288"/>
    <lineage>
        <taxon>Eukaryota</taxon>
        <taxon>Fungi</taxon>
        <taxon>Dikarya</taxon>
        <taxon>Basidiomycota</taxon>
        <taxon>Agaricomycotina</taxon>
        <taxon>Agaricomycetes</taxon>
        <taxon>Agaricomycetidae</taxon>
        <taxon>Amylocorticiales</taxon>
        <taxon>Amylocorticiaceae</taxon>
        <taxon>Plicatura</taxon>
        <taxon>Plicaturopsis crispa</taxon>
    </lineage>
</organism>
<reference evidence="1 2" key="1">
    <citation type="submission" date="2014-06" db="EMBL/GenBank/DDBJ databases">
        <title>Evolutionary Origins and Diversification of the Mycorrhizal Mutualists.</title>
        <authorList>
            <consortium name="DOE Joint Genome Institute"/>
            <consortium name="Mycorrhizal Genomics Consortium"/>
            <person name="Kohler A."/>
            <person name="Kuo A."/>
            <person name="Nagy L.G."/>
            <person name="Floudas D."/>
            <person name="Copeland A."/>
            <person name="Barry K.W."/>
            <person name="Cichocki N."/>
            <person name="Veneault-Fourrey C."/>
            <person name="LaButti K."/>
            <person name="Lindquist E.A."/>
            <person name="Lipzen A."/>
            <person name="Lundell T."/>
            <person name="Morin E."/>
            <person name="Murat C."/>
            <person name="Riley R."/>
            <person name="Ohm R."/>
            <person name="Sun H."/>
            <person name="Tunlid A."/>
            <person name="Henrissat B."/>
            <person name="Grigoriev I.V."/>
            <person name="Hibbett D.S."/>
            <person name="Martin F."/>
        </authorList>
    </citation>
    <scope>NUCLEOTIDE SEQUENCE [LARGE SCALE GENOMIC DNA]</scope>
    <source>
        <strain evidence="1 2">FD-325 SS-3</strain>
    </source>
</reference>
<dbReference type="Proteomes" id="UP000053263">
    <property type="component" value="Unassembled WGS sequence"/>
</dbReference>
<protein>
    <submittedName>
        <fullName evidence="1">Uncharacterized protein</fullName>
    </submittedName>
</protein>